<gene>
    <name evidence="1" type="ORF">LCGC14_0993180</name>
</gene>
<organism evidence="1">
    <name type="scientific">marine sediment metagenome</name>
    <dbReference type="NCBI Taxonomy" id="412755"/>
    <lineage>
        <taxon>unclassified sequences</taxon>
        <taxon>metagenomes</taxon>
        <taxon>ecological metagenomes</taxon>
    </lineage>
</organism>
<comment type="caution">
    <text evidence="1">The sequence shown here is derived from an EMBL/GenBank/DDBJ whole genome shotgun (WGS) entry which is preliminary data.</text>
</comment>
<feature type="non-terminal residue" evidence="1">
    <location>
        <position position="1"/>
    </location>
</feature>
<dbReference type="SUPFAM" id="SSF75005">
    <property type="entry name" value="Arabinanase/levansucrase/invertase"/>
    <property type="match status" value="1"/>
</dbReference>
<dbReference type="AlphaFoldDB" id="A0A0F9QNM0"/>
<sequence>FMNFSEFTGPRQTIFMAESDDLVHWTRLGDEYEFVQDDRWYKPMWRWDCIWAIDRPGGGLYGYWTATPKEETGGRFGFGESLDGKTWTKVTPPVARAAEGRPLSATAAMTRPWLAPGELDLTMGRYDKAGVLGRYGFYLRARIATGLKKLTVNEIVVHNRCAQPHLMPGRNEITVTLADPEVLKTSRLLVTYVYAEGTKKPGAKPRHPFDGRGYQWGKDKTVRKEVTKTPYRFTIDVAGDTPPRMKSLTRELLPR</sequence>
<dbReference type="Gene3D" id="2.115.10.20">
    <property type="entry name" value="Glycosyl hydrolase domain, family 43"/>
    <property type="match status" value="1"/>
</dbReference>
<accession>A0A0F9QNM0</accession>
<dbReference type="EMBL" id="LAZR01003788">
    <property type="protein sequence ID" value="KKN14736.1"/>
    <property type="molecule type" value="Genomic_DNA"/>
</dbReference>
<evidence type="ECO:0008006" key="2">
    <source>
        <dbReference type="Google" id="ProtNLM"/>
    </source>
</evidence>
<evidence type="ECO:0000313" key="1">
    <source>
        <dbReference type="EMBL" id="KKN14736.1"/>
    </source>
</evidence>
<dbReference type="InterPro" id="IPR023296">
    <property type="entry name" value="Glyco_hydro_beta-prop_sf"/>
</dbReference>
<name>A0A0F9QNM0_9ZZZZ</name>
<proteinExistence type="predicted"/>
<protein>
    <recommendedName>
        <fullName evidence="2">Glycosyl hydrolase family 32 N-terminal domain-containing protein</fullName>
    </recommendedName>
</protein>
<reference evidence="1" key="1">
    <citation type="journal article" date="2015" name="Nature">
        <title>Complex archaea that bridge the gap between prokaryotes and eukaryotes.</title>
        <authorList>
            <person name="Spang A."/>
            <person name="Saw J.H."/>
            <person name="Jorgensen S.L."/>
            <person name="Zaremba-Niedzwiedzka K."/>
            <person name="Martijn J."/>
            <person name="Lind A.E."/>
            <person name="van Eijk R."/>
            <person name="Schleper C."/>
            <person name="Guy L."/>
            <person name="Ettema T.J."/>
        </authorList>
    </citation>
    <scope>NUCLEOTIDE SEQUENCE</scope>
</reference>